<evidence type="ECO:0000259" key="1">
    <source>
        <dbReference type="PROSITE" id="PS50181"/>
    </source>
</evidence>
<organism evidence="2 3">
    <name type="scientific">Cotesia congregata</name>
    <name type="common">Parasitoid wasp</name>
    <name type="synonym">Apanteles congregatus</name>
    <dbReference type="NCBI Taxonomy" id="51543"/>
    <lineage>
        <taxon>Eukaryota</taxon>
        <taxon>Metazoa</taxon>
        <taxon>Ecdysozoa</taxon>
        <taxon>Arthropoda</taxon>
        <taxon>Hexapoda</taxon>
        <taxon>Insecta</taxon>
        <taxon>Pterygota</taxon>
        <taxon>Neoptera</taxon>
        <taxon>Endopterygota</taxon>
        <taxon>Hymenoptera</taxon>
        <taxon>Apocrita</taxon>
        <taxon>Ichneumonoidea</taxon>
        <taxon>Braconidae</taxon>
        <taxon>Microgastrinae</taxon>
        <taxon>Cotesia</taxon>
    </lineage>
</organism>
<dbReference type="EMBL" id="CAJNRD030001116">
    <property type="protein sequence ID" value="CAG5075134.1"/>
    <property type="molecule type" value="Genomic_DNA"/>
</dbReference>
<feature type="domain" description="F-box" evidence="1">
    <location>
        <begin position="1"/>
        <end position="47"/>
    </location>
</feature>
<dbReference type="InterPro" id="IPR036047">
    <property type="entry name" value="F-box-like_dom_sf"/>
</dbReference>
<sequence length="355" mass="41559">MFPTEIWELIINFINDPGELMRLRCVCRKFHDLIEVKLVNSKLWENLCLEHNILPWKDHIVRTRFPKVVNNKNFSLDLHQRTWKRIFFSYKKWSVLPKVEKKYDSFDFGGKFGDGNASITCTSIWSNVGLTHRFFSEWNCRITEHEWNAPHLSVKRSFDFCCPNHGDCTRKILAMYHDDNGLILKALADSIYIFTYTIDFLENGRRNITITEFYKLHPDKIEATDLFIRYIAINKVAFVADNKHLYILFDGLGTKMSDENYSTRGPYRRFQIPVSSIIMHSNLIIMGLTDGTLCLKYFNEFKDLDTINFRVGLFRTVKLDTKPIISLNITDFNGNPSVIASTESTVHLLHYLSKV</sequence>
<dbReference type="Gene3D" id="1.20.1280.50">
    <property type="match status" value="1"/>
</dbReference>
<reference evidence="2" key="1">
    <citation type="submission" date="2021-04" db="EMBL/GenBank/DDBJ databases">
        <authorList>
            <person name="Chebbi M.A.C M."/>
        </authorList>
    </citation>
    <scope>NUCLEOTIDE SEQUENCE</scope>
</reference>
<dbReference type="InterPro" id="IPR001810">
    <property type="entry name" value="F-box_dom"/>
</dbReference>
<dbReference type="PROSITE" id="PS50181">
    <property type="entry name" value="FBOX"/>
    <property type="match status" value="1"/>
</dbReference>
<name>A0A8J2EC45_COTCN</name>
<dbReference type="SUPFAM" id="SSF81383">
    <property type="entry name" value="F-box domain"/>
    <property type="match status" value="1"/>
</dbReference>
<comment type="caution">
    <text evidence="2">The sequence shown here is derived from an EMBL/GenBank/DDBJ whole genome shotgun (WGS) entry which is preliminary data.</text>
</comment>
<evidence type="ECO:0000313" key="2">
    <source>
        <dbReference type="EMBL" id="CAG5075134.1"/>
    </source>
</evidence>
<dbReference type="OrthoDB" id="2095648at2759"/>
<dbReference type="AlphaFoldDB" id="A0A8J2EC45"/>
<protein>
    <recommendedName>
        <fullName evidence="1">F-box domain-containing protein</fullName>
    </recommendedName>
</protein>
<dbReference type="CDD" id="cd09917">
    <property type="entry name" value="F-box_SF"/>
    <property type="match status" value="1"/>
</dbReference>
<accession>A0A8J2EC45</accession>
<gene>
    <name evidence="2" type="ORF">HICCMSTLAB_LOCUS1291</name>
</gene>
<keyword evidence="3" id="KW-1185">Reference proteome</keyword>
<dbReference type="Pfam" id="PF12937">
    <property type="entry name" value="F-box-like"/>
    <property type="match status" value="1"/>
</dbReference>
<dbReference type="Proteomes" id="UP000786811">
    <property type="component" value="Unassembled WGS sequence"/>
</dbReference>
<evidence type="ECO:0000313" key="3">
    <source>
        <dbReference type="Proteomes" id="UP000786811"/>
    </source>
</evidence>
<dbReference type="SMART" id="SM00256">
    <property type="entry name" value="FBOX"/>
    <property type="match status" value="1"/>
</dbReference>
<proteinExistence type="predicted"/>